<feature type="region of interest" description="Disordered" evidence="8">
    <location>
        <begin position="367"/>
        <end position="401"/>
    </location>
</feature>
<keyword evidence="10" id="KW-1185">Reference proteome</keyword>
<dbReference type="FunFam" id="2.60.200.30:FF:000009">
    <property type="entry name" value="Poly(P)/ATP NAD kinase"/>
    <property type="match status" value="1"/>
</dbReference>
<dbReference type="GO" id="GO:0019674">
    <property type="term" value="P:NAD+ metabolic process"/>
    <property type="evidence" value="ECO:0007669"/>
    <property type="project" value="InterPro"/>
</dbReference>
<evidence type="ECO:0000256" key="2">
    <source>
        <dbReference type="ARBA" id="ARBA00022679"/>
    </source>
</evidence>
<evidence type="ECO:0000256" key="7">
    <source>
        <dbReference type="ARBA" id="ARBA00023027"/>
    </source>
</evidence>
<proteinExistence type="inferred from homology"/>
<feature type="compositionally biased region" description="Basic and acidic residues" evidence="8">
    <location>
        <begin position="367"/>
        <end position="381"/>
    </location>
</feature>
<dbReference type="EMBL" id="JAPDFW010000116">
    <property type="protein sequence ID" value="KAJ5068388.1"/>
    <property type="molecule type" value="Genomic_DNA"/>
</dbReference>
<dbReference type="GO" id="GO:0003951">
    <property type="term" value="F:NAD+ kinase activity"/>
    <property type="evidence" value="ECO:0007669"/>
    <property type="project" value="InterPro"/>
</dbReference>
<dbReference type="InterPro" id="IPR016064">
    <property type="entry name" value="NAD/diacylglycerol_kinase_sf"/>
</dbReference>
<evidence type="ECO:0000313" key="10">
    <source>
        <dbReference type="Proteomes" id="UP001149090"/>
    </source>
</evidence>
<dbReference type="Pfam" id="PF01513">
    <property type="entry name" value="NAD_kinase"/>
    <property type="match status" value="1"/>
</dbReference>
<keyword evidence="3" id="KW-0547">Nucleotide-binding</keyword>
<dbReference type="InterPro" id="IPR017438">
    <property type="entry name" value="ATP-NAD_kinase_N"/>
</dbReference>
<evidence type="ECO:0000256" key="1">
    <source>
        <dbReference type="ARBA" id="ARBA00010995"/>
    </source>
</evidence>
<keyword evidence="2" id="KW-0808">Transferase</keyword>
<comment type="caution">
    <text evidence="9">The sequence shown here is derived from an EMBL/GenBank/DDBJ whole genome shotgun (WGS) entry which is preliminary data.</text>
</comment>
<dbReference type="Gene3D" id="2.60.200.30">
    <property type="entry name" value="Probable inorganic polyphosphate/atp-NAD kinase, domain 2"/>
    <property type="match status" value="1"/>
</dbReference>
<dbReference type="Pfam" id="PF20143">
    <property type="entry name" value="NAD_kinase_C"/>
    <property type="match status" value="1"/>
</dbReference>
<dbReference type="GO" id="GO:0006741">
    <property type="term" value="P:NADP+ biosynthetic process"/>
    <property type="evidence" value="ECO:0007669"/>
    <property type="project" value="InterPro"/>
</dbReference>
<evidence type="ECO:0000256" key="5">
    <source>
        <dbReference type="ARBA" id="ARBA00022840"/>
    </source>
</evidence>
<dbReference type="PANTHER" id="PTHR20275:SF0">
    <property type="entry name" value="NAD KINASE"/>
    <property type="match status" value="1"/>
</dbReference>
<evidence type="ECO:0000256" key="8">
    <source>
        <dbReference type="SAM" id="MobiDB-lite"/>
    </source>
</evidence>
<comment type="similarity">
    <text evidence="1">Belongs to the NAD kinase family.</text>
</comment>
<keyword evidence="5" id="KW-0067">ATP-binding</keyword>
<dbReference type="Proteomes" id="UP001149090">
    <property type="component" value="Unassembled WGS sequence"/>
</dbReference>
<feature type="compositionally biased region" description="Low complexity" evidence="8">
    <location>
        <begin position="382"/>
        <end position="401"/>
    </location>
</feature>
<accession>A0A9Q0L950</accession>
<evidence type="ECO:0000256" key="3">
    <source>
        <dbReference type="ARBA" id="ARBA00022741"/>
    </source>
</evidence>
<evidence type="ECO:0000256" key="6">
    <source>
        <dbReference type="ARBA" id="ARBA00022857"/>
    </source>
</evidence>
<gene>
    <name evidence="9" type="ORF">M0811_12371</name>
</gene>
<dbReference type="Gene3D" id="3.40.50.10330">
    <property type="entry name" value="Probable inorganic polyphosphate/atp-NAD kinase, domain 1"/>
    <property type="match status" value="1"/>
</dbReference>
<dbReference type="PANTHER" id="PTHR20275">
    <property type="entry name" value="NAD KINASE"/>
    <property type="match status" value="1"/>
</dbReference>
<dbReference type="HAMAP" id="MF_00361">
    <property type="entry name" value="NAD_kinase"/>
    <property type="match status" value="1"/>
</dbReference>
<sequence length="401" mass="45039">MHKSKSTKTLSDEIKNKYSIKFVNSHTKMPQTIIYPITPTKEIVTDSSQIKETHHCKKALKLSWKMKPTSVLVIKKRKDPTATEYAKQLIEYLTKELKVCVLIEPSAVQDLPNIPAFTTDERKILNQLVDFVICLGGDGTMLHISSLFYNQPSPPILAFHLGTLGFLAIFDFQEYKTTINSIMKGEFYITLRTRLTCQVFSKKSKTYKEFYALNEIVIDRGAAVFLASLECFCDDICFTTMQGDGVIISTPTGSTAYSLSAGGSMVHPTVPGILFTPICPHSLSNRPLIFPDCAVLTIRVAENSRGGASVFVDGRRGIKLLNGDYVIIRTNMYPLPSINRTDAIADWFVGLSSILHWNERVVQKAFTKNKDSSQNKIEDKNQNQNQNQNPNQNQNQNPNQN</sequence>
<evidence type="ECO:0000256" key="4">
    <source>
        <dbReference type="ARBA" id="ARBA00022777"/>
    </source>
</evidence>
<keyword evidence="6" id="KW-0521">NADP</keyword>
<keyword evidence="4 9" id="KW-0418">Kinase</keyword>
<dbReference type="InterPro" id="IPR002504">
    <property type="entry name" value="NADK"/>
</dbReference>
<protein>
    <submittedName>
        <fullName evidence="9">Nad kinase</fullName>
    </submittedName>
</protein>
<dbReference type="SUPFAM" id="SSF111331">
    <property type="entry name" value="NAD kinase/diacylglycerol kinase-like"/>
    <property type="match status" value="1"/>
</dbReference>
<organism evidence="9 10">
    <name type="scientific">Anaeramoeba ignava</name>
    <name type="common">Anaerobic marine amoeba</name>
    <dbReference type="NCBI Taxonomy" id="1746090"/>
    <lineage>
        <taxon>Eukaryota</taxon>
        <taxon>Metamonada</taxon>
        <taxon>Anaeramoebidae</taxon>
        <taxon>Anaeramoeba</taxon>
    </lineage>
</organism>
<reference evidence="9" key="1">
    <citation type="submission" date="2022-10" db="EMBL/GenBank/DDBJ databases">
        <title>Novel sulphate-reducing endosymbionts in the free-living metamonad Anaeramoeba.</title>
        <authorList>
            <person name="Jerlstrom-Hultqvist J."/>
            <person name="Cepicka I."/>
            <person name="Gallot-Lavallee L."/>
            <person name="Salas-Leiva D."/>
            <person name="Curtis B.A."/>
            <person name="Zahonova K."/>
            <person name="Pipaliya S."/>
            <person name="Dacks J."/>
            <person name="Roger A.J."/>
        </authorList>
    </citation>
    <scope>NUCLEOTIDE SEQUENCE</scope>
    <source>
        <strain evidence="9">BMAN</strain>
    </source>
</reference>
<keyword evidence="7" id="KW-0520">NAD</keyword>
<dbReference type="AlphaFoldDB" id="A0A9Q0L950"/>
<dbReference type="OMA" id="CVYLMEA"/>
<dbReference type="GO" id="GO:0005524">
    <property type="term" value="F:ATP binding"/>
    <property type="evidence" value="ECO:0007669"/>
    <property type="project" value="UniProtKB-KW"/>
</dbReference>
<dbReference type="OrthoDB" id="24581at2759"/>
<dbReference type="InterPro" id="IPR017437">
    <property type="entry name" value="ATP-NAD_kinase_PpnK-typ_C"/>
</dbReference>
<evidence type="ECO:0000313" key="9">
    <source>
        <dbReference type="EMBL" id="KAJ5068388.1"/>
    </source>
</evidence>
<name>A0A9Q0L950_ANAIG</name>